<dbReference type="PANTHER" id="PTHR45436:SF14">
    <property type="entry name" value="SENSOR PROTEIN QSEC"/>
    <property type="match status" value="1"/>
</dbReference>
<proteinExistence type="predicted"/>
<dbReference type="InterPro" id="IPR003661">
    <property type="entry name" value="HisK_dim/P_dom"/>
</dbReference>
<dbReference type="SUPFAM" id="SSF47384">
    <property type="entry name" value="Homodimeric domain of signal transducing histidine kinase"/>
    <property type="match status" value="1"/>
</dbReference>
<organism evidence="13 14">
    <name type="scientific">Zemynaea arenosa</name>
    <dbReference type="NCBI Taxonomy" id="2561931"/>
    <lineage>
        <taxon>Bacteria</taxon>
        <taxon>Pseudomonadati</taxon>
        <taxon>Pseudomonadota</taxon>
        <taxon>Betaproteobacteria</taxon>
        <taxon>Burkholderiales</taxon>
        <taxon>Oxalobacteraceae</taxon>
        <taxon>Telluria group</taxon>
        <taxon>Zemynaea</taxon>
    </lineage>
</organism>
<dbReference type="GO" id="GO:0005524">
    <property type="term" value="F:ATP binding"/>
    <property type="evidence" value="ECO:0007669"/>
    <property type="project" value="UniProtKB-KW"/>
</dbReference>
<evidence type="ECO:0000313" key="14">
    <source>
        <dbReference type="Proteomes" id="UP000298438"/>
    </source>
</evidence>
<evidence type="ECO:0000313" key="13">
    <source>
        <dbReference type="EMBL" id="TFW28155.1"/>
    </source>
</evidence>
<dbReference type="Gene3D" id="1.10.287.130">
    <property type="match status" value="1"/>
</dbReference>
<keyword evidence="5" id="KW-0808">Transferase</keyword>
<dbReference type="GO" id="GO:0005886">
    <property type="term" value="C:plasma membrane"/>
    <property type="evidence" value="ECO:0007669"/>
    <property type="project" value="TreeGrafter"/>
</dbReference>
<dbReference type="Proteomes" id="UP000298438">
    <property type="component" value="Unassembled WGS sequence"/>
</dbReference>
<protein>
    <recommendedName>
        <fullName evidence="3">histidine kinase</fullName>
        <ecNumber evidence="3">2.7.13.3</ecNumber>
    </recommendedName>
</protein>
<keyword evidence="10" id="KW-1133">Transmembrane helix</keyword>
<accession>A0A4Y9SNF8</accession>
<keyword evidence="4" id="KW-0597">Phosphoprotein</keyword>
<dbReference type="Gene3D" id="1.20.5.1040">
    <property type="entry name" value="Sensor protein qsec"/>
    <property type="match status" value="1"/>
</dbReference>
<feature type="domain" description="Two-component sensor kinase N-terminal" evidence="12">
    <location>
        <begin position="20"/>
        <end position="148"/>
    </location>
</feature>
<name>A0A4Y9SNF8_9BURK</name>
<keyword evidence="10" id="KW-0472">Membrane</keyword>
<dbReference type="Pfam" id="PF00512">
    <property type="entry name" value="HisKA"/>
    <property type="match status" value="1"/>
</dbReference>
<dbReference type="PANTHER" id="PTHR45436">
    <property type="entry name" value="SENSOR HISTIDINE KINASE YKOH"/>
    <property type="match status" value="1"/>
</dbReference>
<keyword evidence="9" id="KW-0902">Two-component regulatory system</keyword>
<keyword evidence="14" id="KW-1185">Reference proteome</keyword>
<feature type="transmembrane region" description="Helical" evidence="10">
    <location>
        <begin position="156"/>
        <end position="175"/>
    </location>
</feature>
<dbReference type="GO" id="GO:0000155">
    <property type="term" value="F:phosphorelay sensor kinase activity"/>
    <property type="evidence" value="ECO:0007669"/>
    <property type="project" value="InterPro"/>
</dbReference>
<evidence type="ECO:0000256" key="6">
    <source>
        <dbReference type="ARBA" id="ARBA00022741"/>
    </source>
</evidence>
<sequence length="276" mass="30546">MRAPSLQRRLVWLVLGMVSVAWLLALAATWSDSRHELDELLDSHLAQAAALLVVQQAGELGEDGHRVETPSLHRYAPRVTFQVFHEGRLVVRSANAPVAPLLDPVRGQARGFTTVHLDGADWRVFAARGAERDVQVYVGERLDARREILVAVLRSVLWPLVVVLPLLAAAVWWAVRYGLRPLHRLGERLVVRRPDALEPLPEAGLPLEMRPMVTALNGLFSRIASLIGNERRFTADAAHELRTPIAAIRAQAQVALGETDDAARRQALLRTVEGCD</sequence>
<evidence type="ECO:0000256" key="4">
    <source>
        <dbReference type="ARBA" id="ARBA00022553"/>
    </source>
</evidence>
<evidence type="ECO:0000256" key="3">
    <source>
        <dbReference type="ARBA" id="ARBA00012438"/>
    </source>
</evidence>
<dbReference type="Pfam" id="PF08521">
    <property type="entry name" value="2CSK_N"/>
    <property type="match status" value="1"/>
</dbReference>
<comment type="catalytic activity">
    <reaction evidence="1">
        <text>ATP + protein L-histidine = ADP + protein N-phospho-L-histidine.</text>
        <dbReference type="EC" id="2.7.13.3"/>
    </reaction>
</comment>
<evidence type="ECO:0000256" key="8">
    <source>
        <dbReference type="ARBA" id="ARBA00022840"/>
    </source>
</evidence>
<evidence type="ECO:0000256" key="7">
    <source>
        <dbReference type="ARBA" id="ARBA00022777"/>
    </source>
</evidence>
<keyword evidence="7 13" id="KW-0418">Kinase</keyword>
<comment type="caution">
    <text evidence="13">The sequence shown here is derived from an EMBL/GenBank/DDBJ whole genome shotgun (WGS) entry which is preliminary data.</text>
</comment>
<evidence type="ECO:0000256" key="5">
    <source>
        <dbReference type="ARBA" id="ARBA00022679"/>
    </source>
</evidence>
<dbReference type="RefSeq" id="WP_181017573.1">
    <property type="nucleotide sequence ID" value="NZ_SPVF01000039.1"/>
</dbReference>
<evidence type="ECO:0000256" key="2">
    <source>
        <dbReference type="ARBA" id="ARBA00004141"/>
    </source>
</evidence>
<keyword evidence="6" id="KW-0547">Nucleotide-binding</keyword>
<dbReference type="EC" id="2.7.13.3" evidence="3"/>
<keyword evidence="8" id="KW-0067">ATP-binding</keyword>
<dbReference type="EMBL" id="SPVF01000039">
    <property type="protein sequence ID" value="TFW28155.1"/>
    <property type="molecule type" value="Genomic_DNA"/>
</dbReference>
<dbReference type="CDD" id="cd00082">
    <property type="entry name" value="HisKA"/>
    <property type="match status" value="1"/>
</dbReference>
<feature type="non-terminal residue" evidence="13">
    <location>
        <position position="276"/>
    </location>
</feature>
<dbReference type="AlphaFoldDB" id="A0A4Y9SNF8"/>
<reference evidence="13 14" key="1">
    <citation type="submission" date="2019-03" db="EMBL/GenBank/DDBJ databases">
        <title>Draft Genome Sequence of Massilia arenosa sp. nov., a Novel Massilia Species Isolated from a Sandy-loam Maize Soil.</title>
        <authorList>
            <person name="Raths R."/>
            <person name="Peta V."/>
            <person name="Bucking H."/>
        </authorList>
    </citation>
    <scope>NUCLEOTIDE SEQUENCE [LARGE SCALE GENOMIC DNA]</scope>
    <source>
        <strain evidence="13 14">MC02</strain>
    </source>
</reference>
<dbReference type="InterPro" id="IPR050428">
    <property type="entry name" value="TCS_sensor_his_kinase"/>
</dbReference>
<feature type="domain" description="Signal transduction histidine kinase dimerisation/phosphoacceptor" evidence="11">
    <location>
        <begin position="231"/>
        <end position="272"/>
    </location>
</feature>
<evidence type="ECO:0000259" key="12">
    <source>
        <dbReference type="Pfam" id="PF08521"/>
    </source>
</evidence>
<evidence type="ECO:0000256" key="10">
    <source>
        <dbReference type="SAM" id="Phobius"/>
    </source>
</evidence>
<keyword evidence="10" id="KW-0812">Transmembrane</keyword>
<evidence type="ECO:0000256" key="9">
    <source>
        <dbReference type="ARBA" id="ARBA00023012"/>
    </source>
</evidence>
<evidence type="ECO:0000256" key="1">
    <source>
        <dbReference type="ARBA" id="ARBA00000085"/>
    </source>
</evidence>
<evidence type="ECO:0000259" key="11">
    <source>
        <dbReference type="Pfam" id="PF00512"/>
    </source>
</evidence>
<comment type="subcellular location">
    <subcellularLocation>
        <location evidence="2">Membrane</location>
        <topology evidence="2">Multi-pass membrane protein</topology>
    </subcellularLocation>
</comment>
<dbReference type="InterPro" id="IPR013727">
    <property type="entry name" value="2CSK_N"/>
</dbReference>
<gene>
    <name evidence="13" type="ORF">E4L96_02625</name>
</gene>
<dbReference type="InterPro" id="IPR036097">
    <property type="entry name" value="HisK_dim/P_sf"/>
</dbReference>